<proteinExistence type="predicted"/>
<evidence type="ECO:0000256" key="1">
    <source>
        <dbReference type="SAM" id="MobiDB-lite"/>
    </source>
</evidence>
<organism evidence="2 3">
    <name type="scientific">Adiantum capillus-veneris</name>
    <name type="common">Maidenhair fern</name>
    <dbReference type="NCBI Taxonomy" id="13818"/>
    <lineage>
        <taxon>Eukaryota</taxon>
        <taxon>Viridiplantae</taxon>
        <taxon>Streptophyta</taxon>
        <taxon>Embryophyta</taxon>
        <taxon>Tracheophyta</taxon>
        <taxon>Polypodiopsida</taxon>
        <taxon>Polypodiidae</taxon>
        <taxon>Polypodiales</taxon>
        <taxon>Pteridineae</taxon>
        <taxon>Pteridaceae</taxon>
        <taxon>Vittarioideae</taxon>
        <taxon>Adiantum</taxon>
    </lineage>
</organism>
<dbReference type="EMBL" id="JABFUD020000015">
    <property type="protein sequence ID" value="KAI5069597.1"/>
    <property type="molecule type" value="Genomic_DNA"/>
</dbReference>
<protein>
    <submittedName>
        <fullName evidence="2">Uncharacterized protein</fullName>
    </submittedName>
</protein>
<comment type="caution">
    <text evidence="2">The sequence shown here is derived from an EMBL/GenBank/DDBJ whole genome shotgun (WGS) entry which is preliminary data.</text>
</comment>
<evidence type="ECO:0000313" key="3">
    <source>
        <dbReference type="Proteomes" id="UP000886520"/>
    </source>
</evidence>
<dbReference type="Proteomes" id="UP000886520">
    <property type="component" value="Chromosome 15"/>
</dbReference>
<keyword evidence="3" id="KW-1185">Reference proteome</keyword>
<sequence>MAKCFSGYLMQDSACSAGSSQVPEASSPKAASLQLAEVAGFSVRWNGRAVSKEEEVSKQCINKEGAQLQKRDGAGESGRGPTSGNHKSSYREKTSTGKRTASCIGRKTNNEEPQQHCKLSNMVLRLAQLDDTRTTIIRRVAAPLECSKAATWSVGLEVVCTGGLRRAANCIRKGCQGLALTEKGEGWWRHLDTRGAIFACEGASGGPPVAEKGEECQGLVLTEEGRLQVGKWQEKESYEREPPVMRSWLRPTEAGRVQIGGLQSIEFFVALYVEKGGHQGPSYKQGRDAV</sequence>
<feature type="region of interest" description="Disordered" evidence="1">
    <location>
        <begin position="61"/>
        <end position="107"/>
    </location>
</feature>
<gene>
    <name evidence="2" type="ORF">GOP47_0015898</name>
</gene>
<dbReference type="AlphaFoldDB" id="A0A9D4ULB8"/>
<name>A0A9D4ULB8_ADICA</name>
<reference evidence="2" key="1">
    <citation type="submission" date="2021-01" db="EMBL/GenBank/DDBJ databases">
        <title>Adiantum capillus-veneris genome.</title>
        <authorList>
            <person name="Fang Y."/>
            <person name="Liao Q."/>
        </authorList>
    </citation>
    <scope>NUCLEOTIDE SEQUENCE</scope>
    <source>
        <strain evidence="2">H3</strain>
        <tissue evidence="2">Leaf</tissue>
    </source>
</reference>
<evidence type="ECO:0000313" key="2">
    <source>
        <dbReference type="EMBL" id="KAI5069597.1"/>
    </source>
</evidence>
<accession>A0A9D4ULB8</accession>